<evidence type="ECO:0000256" key="1">
    <source>
        <dbReference type="ARBA" id="ARBA00004370"/>
    </source>
</evidence>
<keyword evidence="10" id="KW-1185">Reference proteome</keyword>
<feature type="domain" description="Methyl-accepting transducer" evidence="7">
    <location>
        <begin position="473"/>
        <end position="702"/>
    </location>
</feature>
<keyword evidence="2" id="KW-0145">Chemotaxis</keyword>
<dbReference type="HOGENOM" id="CLU_000445_107_22_5"/>
<keyword evidence="5" id="KW-0175">Coiled coil</keyword>
<comment type="similarity">
    <text evidence="3">Belongs to the methyl-accepting chemotaxis (MCP) protein family.</text>
</comment>
<keyword evidence="6" id="KW-0472">Membrane</keyword>
<dbReference type="PRINTS" id="PR00260">
    <property type="entry name" value="CHEMTRNSDUCR"/>
</dbReference>
<dbReference type="eggNOG" id="COG0840">
    <property type="taxonomic scope" value="Bacteria"/>
</dbReference>
<dbReference type="SMART" id="SM00304">
    <property type="entry name" value="HAMP"/>
    <property type="match status" value="2"/>
</dbReference>
<dbReference type="CDD" id="cd06225">
    <property type="entry name" value="HAMP"/>
    <property type="match status" value="1"/>
</dbReference>
<accession>A9DE80</accession>
<proteinExistence type="inferred from homology"/>
<organism evidence="9 10">
    <name type="scientific">Hoeflea phototrophica (strain DSM 17068 / NCIMB 14078 / DFL-43)</name>
    <dbReference type="NCBI Taxonomy" id="411684"/>
    <lineage>
        <taxon>Bacteria</taxon>
        <taxon>Pseudomonadati</taxon>
        <taxon>Pseudomonadota</taxon>
        <taxon>Alphaproteobacteria</taxon>
        <taxon>Hyphomicrobiales</taxon>
        <taxon>Rhizobiaceae</taxon>
        <taxon>Hoeflea</taxon>
    </lineage>
</organism>
<dbReference type="InterPro" id="IPR003660">
    <property type="entry name" value="HAMP_dom"/>
</dbReference>
<keyword evidence="6" id="KW-0812">Transmembrane</keyword>
<evidence type="ECO:0000256" key="6">
    <source>
        <dbReference type="SAM" id="Phobius"/>
    </source>
</evidence>
<dbReference type="SMART" id="SM00283">
    <property type="entry name" value="MA"/>
    <property type="match status" value="1"/>
</dbReference>
<keyword evidence="4" id="KW-0807">Transducer</keyword>
<feature type="transmembrane region" description="Helical" evidence="6">
    <location>
        <begin position="320"/>
        <end position="338"/>
    </location>
</feature>
<reference evidence="9 10" key="2">
    <citation type="submission" date="2012-06" db="EMBL/GenBank/DDBJ databases">
        <authorList>
            <person name="Fiebig A."/>
        </authorList>
    </citation>
    <scope>NUCLEOTIDE SEQUENCE [LARGE SCALE GENOMIC DNA]</scope>
    <source>
        <strain evidence="9 10">DFL-43</strain>
    </source>
</reference>
<dbReference type="GO" id="GO:0007165">
    <property type="term" value="P:signal transduction"/>
    <property type="evidence" value="ECO:0007669"/>
    <property type="project" value="UniProtKB-KW"/>
</dbReference>
<sequence length="732" mass="77809">MSNLLTKLTISKRIALVVVLPLIALLAVSLISFTSTLKENSEARFLAELVEVVVELGDLVHTMQTERGTSAGFIGSGSDAAQAAMLAARLKVDSEIKRYHDVVEHFGHLTHGELYESFVEIEEEVKGIAAHRAAIDAKSISLDANLDFYAKIIHHVMDVGFHAAQLSPDVRVATQIVALTDLGDVKEYAGLERGLVAGAIATGELAEKNYLEFNKDIGKQNLLTDLFLANEPADKREKYKKLLKEAGIDRVQELRTALITAHGDIKASGIDGKTWFDVTTARIEALRAMEKMVAEDILHDVEAIAGAGTRHMIVSGASNLAVIVAVAVAALLVIRSITGPLAGLTQAMTSIARGDLDLTVPGQKLTDEIGSMSRALKVFQDQGLEKIRIQGEIEQQRSLTDQERSAREAAKAADAAATDHAVATFADALNQLAEGNLMVSIDTPFSAELDKLRLNFNAAVERLGDTMSRVKGAIDPINAGAGEMRAAADDLCNRTEQQAAALQETSSALEQITATVSHSSVSARDASKMAAETRKSTDDSLVVVRNAVESMGKIESASGRINSIIGVIDDIAFQTNLLALNAGVEAARAGEAGKGFAVVAQEVRELAQRSATAAKEIKELISESSVEVADGVKHVTATGEALDLIAQHINDISKHIESIATAASEQSTGLNECNNAVSSLDQSTQQNAAMVEETTAVTHRLASDSSELAALVGQFRFAETNGSAKQGQRRAA</sequence>
<name>A9DE80_HOEPD</name>
<dbReference type="Proteomes" id="UP000004291">
    <property type="component" value="Chromosome"/>
</dbReference>
<dbReference type="CDD" id="cd11386">
    <property type="entry name" value="MCP_signal"/>
    <property type="match status" value="1"/>
</dbReference>
<evidence type="ECO:0000259" key="8">
    <source>
        <dbReference type="PROSITE" id="PS50885"/>
    </source>
</evidence>
<dbReference type="PROSITE" id="PS50885">
    <property type="entry name" value="HAMP"/>
    <property type="match status" value="2"/>
</dbReference>
<dbReference type="InterPro" id="IPR004089">
    <property type="entry name" value="MCPsignal_dom"/>
</dbReference>
<dbReference type="GO" id="GO:0006935">
    <property type="term" value="P:chemotaxis"/>
    <property type="evidence" value="ECO:0007669"/>
    <property type="project" value="UniProtKB-KW"/>
</dbReference>
<evidence type="ECO:0000256" key="2">
    <source>
        <dbReference type="ARBA" id="ARBA00022500"/>
    </source>
</evidence>
<feature type="domain" description="HAMP" evidence="8">
    <location>
        <begin position="416"/>
        <end position="468"/>
    </location>
</feature>
<dbReference type="GO" id="GO:0016020">
    <property type="term" value="C:membrane"/>
    <property type="evidence" value="ECO:0007669"/>
    <property type="project" value="UniProtKB-SubCell"/>
</dbReference>
<gene>
    <name evidence="9" type="ORF">HPDFL43_13490</name>
</gene>
<dbReference type="InterPro" id="IPR051310">
    <property type="entry name" value="MCP_chemotaxis"/>
</dbReference>
<evidence type="ECO:0000256" key="5">
    <source>
        <dbReference type="SAM" id="Coils"/>
    </source>
</evidence>
<dbReference type="RefSeq" id="WP_007198460.1">
    <property type="nucleotide sequence ID" value="NZ_CM002917.1"/>
</dbReference>
<protein>
    <submittedName>
        <fullName evidence="9">Methyl-accepting chemotaxis protein</fullName>
    </submittedName>
</protein>
<dbReference type="InterPro" id="IPR004090">
    <property type="entry name" value="Chemotax_Me-accpt_rcpt"/>
</dbReference>
<dbReference type="EMBL" id="ABIA03000004">
    <property type="protein sequence ID" value="EDQ31981.1"/>
    <property type="molecule type" value="Genomic_DNA"/>
</dbReference>
<dbReference type="InterPro" id="IPR013587">
    <property type="entry name" value="Nitrate/nitrite_sensing"/>
</dbReference>
<dbReference type="FunFam" id="1.10.287.950:FF:000001">
    <property type="entry name" value="Methyl-accepting chemotaxis sensory transducer"/>
    <property type="match status" value="1"/>
</dbReference>
<feature type="domain" description="HAMP" evidence="8">
    <location>
        <begin position="335"/>
        <end position="388"/>
    </location>
</feature>
<comment type="caution">
    <text evidence="9">The sequence shown here is derived from an EMBL/GenBank/DDBJ whole genome shotgun (WGS) entry which is preliminary data.</text>
</comment>
<dbReference type="STRING" id="411684.HPDFL43_13490"/>
<dbReference type="SUPFAM" id="SSF158472">
    <property type="entry name" value="HAMP domain-like"/>
    <property type="match status" value="1"/>
</dbReference>
<reference evidence="9 10" key="1">
    <citation type="submission" date="2007-10" db="EMBL/GenBank/DDBJ databases">
        <authorList>
            <person name="Wagner-Dobler I."/>
            <person name="Ferriera S."/>
            <person name="Johnson J."/>
            <person name="Kravitz S."/>
            <person name="Beeson K."/>
            <person name="Sutton G."/>
            <person name="Rogers Y.-H."/>
            <person name="Friedman R."/>
            <person name="Frazier M."/>
            <person name="Venter J.C."/>
        </authorList>
    </citation>
    <scope>NUCLEOTIDE SEQUENCE [LARGE SCALE GENOMIC DNA]</scope>
    <source>
        <strain evidence="9 10">DFL-43</strain>
    </source>
</reference>
<dbReference type="Pfam" id="PF08376">
    <property type="entry name" value="NIT"/>
    <property type="match status" value="1"/>
</dbReference>
<evidence type="ECO:0000256" key="4">
    <source>
        <dbReference type="PROSITE-ProRule" id="PRU00284"/>
    </source>
</evidence>
<dbReference type="Pfam" id="PF00015">
    <property type="entry name" value="MCPsignal"/>
    <property type="match status" value="1"/>
</dbReference>
<dbReference type="PANTHER" id="PTHR43531">
    <property type="entry name" value="PROTEIN ICFG"/>
    <property type="match status" value="1"/>
</dbReference>
<comment type="subcellular location">
    <subcellularLocation>
        <location evidence="1">Membrane</location>
    </subcellularLocation>
</comment>
<dbReference type="Gene3D" id="1.10.287.950">
    <property type="entry name" value="Methyl-accepting chemotaxis protein"/>
    <property type="match status" value="1"/>
</dbReference>
<feature type="coiled-coil region" evidence="5">
    <location>
        <begin position="485"/>
        <end position="512"/>
    </location>
</feature>
<dbReference type="PANTHER" id="PTHR43531:SF11">
    <property type="entry name" value="METHYL-ACCEPTING CHEMOTAXIS PROTEIN 3"/>
    <property type="match status" value="1"/>
</dbReference>
<feature type="transmembrane region" description="Helical" evidence="6">
    <location>
        <begin position="14"/>
        <end position="34"/>
    </location>
</feature>
<evidence type="ECO:0000256" key="3">
    <source>
        <dbReference type="ARBA" id="ARBA00029447"/>
    </source>
</evidence>
<dbReference type="Pfam" id="PF00672">
    <property type="entry name" value="HAMP"/>
    <property type="match status" value="1"/>
</dbReference>
<dbReference type="AlphaFoldDB" id="A9DE80"/>
<dbReference type="SUPFAM" id="SSF58104">
    <property type="entry name" value="Methyl-accepting chemotaxis protein (MCP) signaling domain"/>
    <property type="match status" value="1"/>
</dbReference>
<evidence type="ECO:0000313" key="9">
    <source>
        <dbReference type="EMBL" id="EDQ31981.1"/>
    </source>
</evidence>
<dbReference type="Gene3D" id="6.10.340.10">
    <property type="match status" value="1"/>
</dbReference>
<dbReference type="OrthoDB" id="2489132at2"/>
<evidence type="ECO:0000313" key="10">
    <source>
        <dbReference type="Proteomes" id="UP000004291"/>
    </source>
</evidence>
<keyword evidence="6" id="KW-1133">Transmembrane helix</keyword>
<dbReference type="GO" id="GO:0004888">
    <property type="term" value="F:transmembrane signaling receptor activity"/>
    <property type="evidence" value="ECO:0007669"/>
    <property type="project" value="InterPro"/>
</dbReference>
<evidence type="ECO:0000259" key="7">
    <source>
        <dbReference type="PROSITE" id="PS50111"/>
    </source>
</evidence>
<dbReference type="PROSITE" id="PS50111">
    <property type="entry name" value="CHEMOTAXIS_TRANSDUC_2"/>
    <property type="match status" value="1"/>
</dbReference>